<dbReference type="Proteomes" id="UP001314205">
    <property type="component" value="Unassembled WGS sequence"/>
</dbReference>
<dbReference type="Gene3D" id="3.40.50.300">
    <property type="entry name" value="P-loop containing nucleotide triphosphate hydrolases"/>
    <property type="match status" value="1"/>
</dbReference>
<organism evidence="2 3">
    <name type="scientific">Parnassius mnemosyne</name>
    <name type="common">clouded apollo</name>
    <dbReference type="NCBI Taxonomy" id="213953"/>
    <lineage>
        <taxon>Eukaryota</taxon>
        <taxon>Metazoa</taxon>
        <taxon>Ecdysozoa</taxon>
        <taxon>Arthropoda</taxon>
        <taxon>Hexapoda</taxon>
        <taxon>Insecta</taxon>
        <taxon>Pterygota</taxon>
        <taxon>Neoptera</taxon>
        <taxon>Endopterygota</taxon>
        <taxon>Lepidoptera</taxon>
        <taxon>Glossata</taxon>
        <taxon>Ditrysia</taxon>
        <taxon>Papilionoidea</taxon>
        <taxon>Papilionidae</taxon>
        <taxon>Parnassiinae</taxon>
        <taxon>Parnassini</taxon>
        <taxon>Parnassius</taxon>
        <taxon>Driopa</taxon>
    </lineage>
</organism>
<reference evidence="2 3" key="1">
    <citation type="submission" date="2023-11" db="EMBL/GenBank/DDBJ databases">
        <authorList>
            <person name="Hedman E."/>
            <person name="Englund M."/>
            <person name="Stromberg M."/>
            <person name="Nyberg Akerstrom W."/>
            <person name="Nylinder S."/>
            <person name="Jareborg N."/>
            <person name="Kallberg Y."/>
            <person name="Kronander E."/>
        </authorList>
    </citation>
    <scope>NUCLEOTIDE SEQUENCE [LARGE SCALE GENOMIC DNA]</scope>
</reference>
<dbReference type="AlphaFoldDB" id="A0AAV1KDD6"/>
<proteinExistence type="predicted"/>
<gene>
    <name evidence="2" type="ORF">PARMNEM_LOCUS2339</name>
</gene>
<dbReference type="EMBL" id="CAVLGL010000013">
    <property type="protein sequence ID" value="CAK1580559.1"/>
    <property type="molecule type" value="Genomic_DNA"/>
</dbReference>
<evidence type="ECO:0000259" key="1">
    <source>
        <dbReference type="Pfam" id="PF07728"/>
    </source>
</evidence>
<dbReference type="GO" id="GO:0005737">
    <property type="term" value="C:cytoplasm"/>
    <property type="evidence" value="ECO:0007669"/>
    <property type="project" value="TreeGrafter"/>
</dbReference>
<dbReference type="Pfam" id="PF07728">
    <property type="entry name" value="AAA_5"/>
    <property type="match status" value="1"/>
</dbReference>
<keyword evidence="3" id="KW-1185">Reference proteome</keyword>
<sequence length="267" mass="30081">MLTLAESPSSDNGQQWLTGQYGEVPKVINLLEQKSEESSLNNFKVTNHASNEISTNGKKITNKYRTDVLNEVPETLFSDVPNHRKLLLLLLQHFQRGNHLLLVENRGLENKKIADRLLQHLNRSTEYTQLHNATTIESLTVQPTVKNGTVVYEESPLVRAVKYGYVLVIDEADEAPTTVTNALKTLMENREMALSDGRRMIPKEIVNSSETKSADFIPVHEDFRMIVMASQTGFLFLEKDSSNSLGNFNVVITKLYIFGCTCSICFS</sequence>
<feature type="domain" description="ATPase dynein-related AAA" evidence="1">
    <location>
        <begin position="100"/>
        <end position="223"/>
    </location>
</feature>
<dbReference type="GO" id="GO:0016887">
    <property type="term" value="F:ATP hydrolysis activity"/>
    <property type="evidence" value="ECO:0007669"/>
    <property type="project" value="InterPro"/>
</dbReference>
<evidence type="ECO:0000313" key="3">
    <source>
        <dbReference type="Proteomes" id="UP001314205"/>
    </source>
</evidence>
<name>A0AAV1KDD6_9NEOP</name>
<dbReference type="InterPro" id="IPR011704">
    <property type="entry name" value="ATPase_dyneun-rel_AAA"/>
</dbReference>
<evidence type="ECO:0000313" key="2">
    <source>
        <dbReference type="EMBL" id="CAK1580559.1"/>
    </source>
</evidence>
<dbReference type="GO" id="GO:0005524">
    <property type="term" value="F:ATP binding"/>
    <property type="evidence" value="ECO:0007669"/>
    <property type="project" value="InterPro"/>
</dbReference>
<dbReference type="InterPro" id="IPR027417">
    <property type="entry name" value="P-loop_NTPase"/>
</dbReference>
<dbReference type="SUPFAM" id="SSF52540">
    <property type="entry name" value="P-loop containing nucleoside triphosphate hydrolases"/>
    <property type="match status" value="1"/>
</dbReference>
<comment type="caution">
    <text evidence="2">The sequence shown here is derived from an EMBL/GenBank/DDBJ whole genome shotgun (WGS) entry which is preliminary data.</text>
</comment>
<dbReference type="PANTHER" id="PTHR21610">
    <property type="entry name" value="VON WILLEBRAND FACTOR A DOMAIN-CONTAINING PROTEIN 8"/>
    <property type="match status" value="1"/>
</dbReference>
<protein>
    <recommendedName>
        <fullName evidence="1">ATPase dynein-related AAA domain-containing protein</fullName>
    </recommendedName>
</protein>
<accession>A0AAV1KDD6</accession>
<dbReference type="InterPro" id="IPR039891">
    <property type="entry name" value="VWA8"/>
</dbReference>
<dbReference type="PANTHER" id="PTHR21610:SF9">
    <property type="entry name" value="VON WILLEBRAND FACTOR A DOMAIN-CONTAINING PROTEIN 8"/>
    <property type="match status" value="1"/>
</dbReference>